<feature type="region of interest" description="Disordered" evidence="1">
    <location>
        <begin position="63"/>
        <end position="216"/>
    </location>
</feature>
<protein>
    <recommendedName>
        <fullName evidence="2">DEK-C domain-containing protein</fullName>
    </recommendedName>
</protein>
<dbReference type="PANTHER" id="PTHR15410:SF2">
    <property type="entry name" value="HIRA-INTERACTING PROTEIN 3"/>
    <property type="match status" value="1"/>
</dbReference>
<feature type="compositionally biased region" description="Acidic residues" evidence="1">
    <location>
        <begin position="306"/>
        <end position="319"/>
    </location>
</feature>
<dbReference type="InParanoid" id="A0A1X2H6F9"/>
<comment type="caution">
    <text evidence="3">The sequence shown here is derived from an EMBL/GenBank/DDBJ whole genome shotgun (WGS) entry which is preliminary data.</text>
</comment>
<evidence type="ECO:0000256" key="1">
    <source>
        <dbReference type="SAM" id="MobiDB-lite"/>
    </source>
</evidence>
<dbReference type="InterPro" id="IPR037647">
    <property type="entry name" value="HIRIP3"/>
</dbReference>
<name>A0A1X2H6F9_SYNRA</name>
<sequence length="341" mass="38746">MVALSDAFFQDPKVAEAVNNQVHKGNLEELTPSKVRRALEKQFNLEDKALDEKPWKKVVSSLIDDALANPKPTASVKEETKGSESDTEMKQDNEEESEAEEEEDLQPRRRGKTTKKSKRSPQSKQIKEESPPAVKTSDTVPDDEDDDQEEEKNEKKEDDIDTKRSASPGSTAEEEEDEDEDEELEEEQKASPKKKAKTAPASKEKKTTSSKSEDTIQRLKGFINKCGVRKIWSKELKDCKTSKQQIDKLKSILESLGVHGRPTLQKCKEAKAELELKREIESLDTSLIIDDAPRANKRKRRHIAISDDDEHGDDDNEEEEKPKRQELDVSFLNQDDDDESD</sequence>
<dbReference type="OrthoDB" id="552755at2759"/>
<evidence type="ECO:0000259" key="2">
    <source>
        <dbReference type="PROSITE" id="PS51998"/>
    </source>
</evidence>
<feature type="domain" description="DEK-C" evidence="2">
    <location>
        <begin position="8"/>
        <end position="68"/>
    </location>
</feature>
<feature type="compositionally biased region" description="Basic and acidic residues" evidence="1">
    <location>
        <begin position="202"/>
        <end position="216"/>
    </location>
</feature>
<evidence type="ECO:0000313" key="3">
    <source>
        <dbReference type="EMBL" id="ORY94053.1"/>
    </source>
</evidence>
<feature type="region of interest" description="Disordered" evidence="1">
    <location>
        <begin position="294"/>
        <end position="341"/>
    </location>
</feature>
<feature type="compositionally biased region" description="Basic and acidic residues" evidence="1">
    <location>
        <begin position="152"/>
        <end position="164"/>
    </location>
</feature>
<gene>
    <name evidence="3" type="ORF">BCR43DRAFT_353774</name>
</gene>
<accession>A0A1X2H6F9</accession>
<dbReference type="PANTHER" id="PTHR15410">
    <property type="entry name" value="HIRA-INTERACTING PROTEIN 3"/>
    <property type="match status" value="1"/>
</dbReference>
<reference evidence="3 4" key="1">
    <citation type="submission" date="2016-07" db="EMBL/GenBank/DDBJ databases">
        <title>Pervasive Adenine N6-methylation of Active Genes in Fungi.</title>
        <authorList>
            <consortium name="DOE Joint Genome Institute"/>
            <person name="Mondo S.J."/>
            <person name="Dannebaum R.O."/>
            <person name="Kuo R.C."/>
            <person name="Labutti K."/>
            <person name="Haridas S."/>
            <person name="Kuo A."/>
            <person name="Salamov A."/>
            <person name="Ahrendt S.R."/>
            <person name="Lipzen A."/>
            <person name="Sullivan W."/>
            <person name="Andreopoulos W.B."/>
            <person name="Clum A."/>
            <person name="Lindquist E."/>
            <person name="Daum C."/>
            <person name="Ramamoorthy G.K."/>
            <person name="Gryganskyi A."/>
            <person name="Culley D."/>
            <person name="Magnuson J.K."/>
            <person name="James T.Y."/>
            <person name="O'Malley M.A."/>
            <person name="Stajich J.E."/>
            <person name="Spatafora J.W."/>
            <person name="Visel A."/>
            <person name="Grigoriev I.V."/>
        </authorList>
    </citation>
    <scope>NUCLEOTIDE SEQUENCE [LARGE SCALE GENOMIC DNA]</scope>
    <source>
        <strain evidence="3 4">NRRL 2496</strain>
    </source>
</reference>
<dbReference type="AlphaFoldDB" id="A0A1X2H6F9"/>
<feature type="compositionally biased region" description="Acidic residues" evidence="1">
    <location>
        <begin position="140"/>
        <end position="151"/>
    </location>
</feature>
<feature type="compositionally biased region" description="Basic and acidic residues" evidence="1">
    <location>
        <begin position="76"/>
        <end position="92"/>
    </location>
</feature>
<dbReference type="EMBL" id="MCGN01000008">
    <property type="protein sequence ID" value="ORY94053.1"/>
    <property type="molecule type" value="Genomic_DNA"/>
</dbReference>
<organism evidence="3 4">
    <name type="scientific">Syncephalastrum racemosum</name>
    <name type="common">Filamentous fungus</name>
    <dbReference type="NCBI Taxonomy" id="13706"/>
    <lineage>
        <taxon>Eukaryota</taxon>
        <taxon>Fungi</taxon>
        <taxon>Fungi incertae sedis</taxon>
        <taxon>Mucoromycota</taxon>
        <taxon>Mucoromycotina</taxon>
        <taxon>Mucoromycetes</taxon>
        <taxon>Mucorales</taxon>
        <taxon>Syncephalastraceae</taxon>
        <taxon>Syncephalastrum</taxon>
    </lineage>
</organism>
<feature type="compositionally biased region" description="Acidic residues" evidence="1">
    <location>
        <begin position="93"/>
        <end position="104"/>
    </location>
</feature>
<dbReference type="PROSITE" id="PS51998">
    <property type="entry name" value="DEK_C"/>
    <property type="match status" value="1"/>
</dbReference>
<evidence type="ECO:0000313" key="4">
    <source>
        <dbReference type="Proteomes" id="UP000242180"/>
    </source>
</evidence>
<keyword evidence="4" id="KW-1185">Reference proteome</keyword>
<dbReference type="Proteomes" id="UP000242180">
    <property type="component" value="Unassembled WGS sequence"/>
</dbReference>
<proteinExistence type="predicted"/>
<dbReference type="OMA" id="CGIRKIW"/>
<feature type="compositionally biased region" description="Basic residues" evidence="1">
    <location>
        <begin position="108"/>
        <end position="121"/>
    </location>
</feature>
<dbReference type="InterPro" id="IPR014876">
    <property type="entry name" value="DEK_C"/>
</dbReference>
<dbReference type="STRING" id="13706.A0A1X2H6F9"/>
<feature type="compositionally biased region" description="Acidic residues" evidence="1">
    <location>
        <begin position="172"/>
        <end position="186"/>
    </location>
</feature>
<dbReference type="GO" id="GO:0005634">
    <property type="term" value="C:nucleus"/>
    <property type="evidence" value="ECO:0007669"/>
    <property type="project" value="TreeGrafter"/>
</dbReference>